<dbReference type="InterPro" id="IPR000866">
    <property type="entry name" value="AhpC/TSA"/>
</dbReference>
<dbReference type="PROSITE" id="PS51352">
    <property type="entry name" value="THIOREDOXIN_2"/>
    <property type="match status" value="1"/>
</dbReference>
<comment type="subcellular location">
    <subcellularLocation>
        <location evidence="1">Cell envelope</location>
    </subcellularLocation>
</comment>
<dbReference type="Pfam" id="PF00578">
    <property type="entry name" value="AhpC-TSA"/>
    <property type="match status" value="1"/>
</dbReference>
<dbReference type="RefSeq" id="WP_013704790.1">
    <property type="nucleotide sequence ID" value="NC_015387.1"/>
</dbReference>
<name>F2NN06_MARHT</name>
<dbReference type="EMBL" id="CP002630">
    <property type="protein sequence ID" value="AEB12745.1"/>
    <property type="molecule type" value="Genomic_DNA"/>
</dbReference>
<evidence type="ECO:0000256" key="5">
    <source>
        <dbReference type="SAM" id="Phobius"/>
    </source>
</evidence>
<evidence type="ECO:0000313" key="8">
    <source>
        <dbReference type="Proteomes" id="UP000007030"/>
    </source>
</evidence>
<dbReference type="InterPro" id="IPR050553">
    <property type="entry name" value="Thioredoxin_ResA/DsbE_sf"/>
</dbReference>
<evidence type="ECO:0000256" key="4">
    <source>
        <dbReference type="ARBA" id="ARBA00023284"/>
    </source>
</evidence>
<evidence type="ECO:0000259" key="6">
    <source>
        <dbReference type="PROSITE" id="PS51352"/>
    </source>
</evidence>
<keyword evidence="8" id="KW-1185">Reference proteome</keyword>
<sequence>MRSLTPQDLQGYTYTLRPERLILNKIRGLLYALLLLSVIGWSTSAFAQQPTIPGIAGEAADLDLSRYTGQIVVVTFIAGICPSCWAEIPGFLEVYRDLKERGVAFVGIAVQTPKEDTKRMIQRLGITYPVYLDESGRVSIERFGLRGMPTTMIFDANGRLVQRFVGKVSAKTLRRLLEEML</sequence>
<evidence type="ECO:0000313" key="7">
    <source>
        <dbReference type="EMBL" id="AEB12745.1"/>
    </source>
</evidence>
<keyword evidence="5" id="KW-0472">Membrane</keyword>
<dbReference type="PANTHER" id="PTHR42852">
    <property type="entry name" value="THIOL:DISULFIDE INTERCHANGE PROTEIN DSBE"/>
    <property type="match status" value="1"/>
</dbReference>
<keyword evidence="2" id="KW-0201">Cytochrome c-type biogenesis</keyword>
<feature type="transmembrane region" description="Helical" evidence="5">
    <location>
        <begin position="28"/>
        <end position="47"/>
    </location>
</feature>
<feature type="domain" description="Thioredoxin" evidence="6">
    <location>
        <begin position="37"/>
        <end position="181"/>
    </location>
</feature>
<dbReference type="AlphaFoldDB" id="F2NN06"/>
<protein>
    <submittedName>
        <fullName evidence="7">Redoxin domain protein</fullName>
    </submittedName>
</protein>
<accession>F2NN06</accession>
<dbReference type="STRING" id="869210.Marky_2017"/>
<dbReference type="Proteomes" id="UP000007030">
    <property type="component" value="Chromosome"/>
</dbReference>
<keyword evidence="3" id="KW-1015">Disulfide bond</keyword>
<proteinExistence type="predicted"/>
<dbReference type="Gene3D" id="3.40.30.10">
    <property type="entry name" value="Glutaredoxin"/>
    <property type="match status" value="1"/>
</dbReference>
<dbReference type="KEGG" id="mhd:Marky_2017"/>
<gene>
    <name evidence="7" type="ordered locus">Marky_2017</name>
</gene>
<reference evidence="7 8" key="1">
    <citation type="journal article" date="2012" name="Stand. Genomic Sci.">
        <title>Complete genome sequence of the aerobic, heterotroph Marinithermus hydrothermalis type strain (T1(T)) from a deep-sea hydrothermal vent chimney.</title>
        <authorList>
            <person name="Copeland A."/>
            <person name="Gu W."/>
            <person name="Yasawong M."/>
            <person name="Lapidus A."/>
            <person name="Lucas S."/>
            <person name="Deshpande S."/>
            <person name="Pagani I."/>
            <person name="Tapia R."/>
            <person name="Cheng J.F."/>
            <person name="Goodwin L.A."/>
            <person name="Pitluck S."/>
            <person name="Liolios K."/>
            <person name="Ivanova N."/>
            <person name="Mavromatis K."/>
            <person name="Mikhailova N."/>
            <person name="Pati A."/>
            <person name="Chen A."/>
            <person name="Palaniappan K."/>
            <person name="Land M."/>
            <person name="Pan C."/>
            <person name="Brambilla E.M."/>
            <person name="Rohde M."/>
            <person name="Tindall B.J."/>
            <person name="Sikorski J."/>
            <person name="Goker M."/>
            <person name="Detter J.C."/>
            <person name="Bristow J."/>
            <person name="Eisen J.A."/>
            <person name="Markowitz V."/>
            <person name="Hugenholtz P."/>
            <person name="Kyrpides N.C."/>
            <person name="Klenk H.P."/>
            <person name="Woyke T."/>
        </authorList>
    </citation>
    <scope>NUCLEOTIDE SEQUENCE [LARGE SCALE GENOMIC DNA]</scope>
    <source>
        <strain evidence="8">DSM 14884 / JCM 11576 / T1</strain>
    </source>
</reference>
<evidence type="ECO:0000256" key="2">
    <source>
        <dbReference type="ARBA" id="ARBA00022748"/>
    </source>
</evidence>
<feature type="transmembrane region" description="Helical" evidence="5">
    <location>
        <begin position="67"/>
        <end position="86"/>
    </location>
</feature>
<dbReference type="HOGENOM" id="CLU_042529_11_2_0"/>
<dbReference type="GO" id="GO:0030313">
    <property type="term" value="C:cell envelope"/>
    <property type="evidence" value="ECO:0007669"/>
    <property type="project" value="UniProtKB-SubCell"/>
</dbReference>
<dbReference type="SUPFAM" id="SSF52833">
    <property type="entry name" value="Thioredoxin-like"/>
    <property type="match status" value="1"/>
</dbReference>
<dbReference type="InterPro" id="IPR036249">
    <property type="entry name" value="Thioredoxin-like_sf"/>
</dbReference>
<keyword evidence="5" id="KW-0812">Transmembrane</keyword>
<dbReference type="GO" id="GO:0017004">
    <property type="term" value="P:cytochrome complex assembly"/>
    <property type="evidence" value="ECO:0007669"/>
    <property type="project" value="UniProtKB-KW"/>
</dbReference>
<dbReference type="CDD" id="cd02966">
    <property type="entry name" value="TlpA_like_family"/>
    <property type="match status" value="1"/>
</dbReference>
<dbReference type="GO" id="GO:0016209">
    <property type="term" value="F:antioxidant activity"/>
    <property type="evidence" value="ECO:0007669"/>
    <property type="project" value="InterPro"/>
</dbReference>
<dbReference type="eggNOG" id="COG0526">
    <property type="taxonomic scope" value="Bacteria"/>
</dbReference>
<keyword evidence="4" id="KW-0676">Redox-active center</keyword>
<evidence type="ECO:0000256" key="3">
    <source>
        <dbReference type="ARBA" id="ARBA00023157"/>
    </source>
</evidence>
<keyword evidence="5" id="KW-1133">Transmembrane helix</keyword>
<organism evidence="7 8">
    <name type="scientific">Marinithermus hydrothermalis (strain DSM 14884 / JCM 11576 / T1)</name>
    <dbReference type="NCBI Taxonomy" id="869210"/>
    <lineage>
        <taxon>Bacteria</taxon>
        <taxon>Thermotogati</taxon>
        <taxon>Deinococcota</taxon>
        <taxon>Deinococci</taxon>
        <taxon>Thermales</taxon>
        <taxon>Thermaceae</taxon>
        <taxon>Marinithermus</taxon>
    </lineage>
</organism>
<dbReference type="InterPro" id="IPR013766">
    <property type="entry name" value="Thioredoxin_domain"/>
</dbReference>
<evidence type="ECO:0000256" key="1">
    <source>
        <dbReference type="ARBA" id="ARBA00004196"/>
    </source>
</evidence>
<dbReference type="PANTHER" id="PTHR42852:SF6">
    <property type="entry name" value="THIOL:DISULFIDE INTERCHANGE PROTEIN DSBE"/>
    <property type="match status" value="1"/>
</dbReference>
<dbReference type="GO" id="GO:0016491">
    <property type="term" value="F:oxidoreductase activity"/>
    <property type="evidence" value="ECO:0007669"/>
    <property type="project" value="InterPro"/>
</dbReference>
<dbReference type="OrthoDB" id="25753at2"/>